<protein>
    <submittedName>
        <fullName evidence="1">Uncharacterized protein</fullName>
    </submittedName>
</protein>
<dbReference type="RefSeq" id="WP_261854738.1">
    <property type="nucleotide sequence ID" value="NZ_AP024907.1"/>
</dbReference>
<dbReference type="AlphaFoldDB" id="A0A1N6M8M1"/>
<proteinExistence type="predicted"/>
<evidence type="ECO:0000313" key="1">
    <source>
        <dbReference type="EMBL" id="SIO95795.1"/>
    </source>
</evidence>
<gene>
    <name evidence="1" type="ORF">VSP9026_03547</name>
</gene>
<evidence type="ECO:0000313" key="2">
    <source>
        <dbReference type="Proteomes" id="UP000184774"/>
    </source>
</evidence>
<sequence length="40" mass="4536">MTTTETELMAMFARLAPERLDETNQRVDCSFTPNISATDK</sequence>
<dbReference type="Proteomes" id="UP000184774">
    <property type="component" value="Unassembled WGS sequence"/>
</dbReference>
<organism evidence="1 2">
    <name type="scientific">Vibrio spartinae</name>
    <dbReference type="NCBI Taxonomy" id="1918945"/>
    <lineage>
        <taxon>Bacteria</taxon>
        <taxon>Pseudomonadati</taxon>
        <taxon>Pseudomonadota</taxon>
        <taxon>Gammaproteobacteria</taxon>
        <taxon>Vibrionales</taxon>
        <taxon>Vibrionaceae</taxon>
        <taxon>Vibrio</taxon>
    </lineage>
</organism>
<accession>A0A1N6M8M1</accession>
<dbReference type="EMBL" id="FSSB01000021">
    <property type="protein sequence ID" value="SIO95795.1"/>
    <property type="molecule type" value="Genomic_DNA"/>
</dbReference>
<reference evidence="1 2" key="1">
    <citation type="submission" date="2016-12" db="EMBL/GenBank/DDBJ databases">
        <authorList>
            <person name="Song W.-J."/>
            <person name="Kurnit D.M."/>
        </authorList>
    </citation>
    <scope>NUCLEOTIDE SEQUENCE [LARGE SCALE GENOMIC DNA]</scope>
    <source>
        <strain evidence="1 2">CECT 9026</strain>
    </source>
</reference>
<name>A0A1N6M8M1_9VIBR</name>